<dbReference type="InterPro" id="IPR007197">
    <property type="entry name" value="rSAM"/>
</dbReference>
<reference evidence="9" key="1">
    <citation type="submission" date="2017-09" db="EMBL/GenBank/DDBJ databases">
        <title>Depth-based differentiation of microbial function through sediment-hosted aquifers and enrichment of novel symbionts in the deep terrestrial subsurface.</title>
        <authorList>
            <person name="Probst A.J."/>
            <person name="Ladd B."/>
            <person name="Jarett J.K."/>
            <person name="Geller-Mcgrath D.E."/>
            <person name="Sieber C.M.K."/>
            <person name="Emerson J.B."/>
            <person name="Anantharaman K."/>
            <person name="Thomas B.C."/>
            <person name="Malmstrom R."/>
            <person name="Stieglmeier M."/>
            <person name="Klingl A."/>
            <person name="Woyke T."/>
            <person name="Ryan C.M."/>
            <person name="Banfield J.F."/>
        </authorList>
    </citation>
    <scope>NUCLEOTIDE SEQUENCE [LARGE SCALE GENOMIC DNA]</scope>
</reference>
<dbReference type="InterPro" id="IPR006158">
    <property type="entry name" value="Cobalamin-bd"/>
</dbReference>
<evidence type="ECO:0000313" key="9">
    <source>
        <dbReference type="Proteomes" id="UP000230775"/>
    </source>
</evidence>
<dbReference type="InterPro" id="IPR036724">
    <property type="entry name" value="Cobalamin-bd_sf"/>
</dbReference>
<evidence type="ECO:0000256" key="5">
    <source>
        <dbReference type="ARBA" id="ARBA00023014"/>
    </source>
</evidence>
<dbReference type="InterPro" id="IPR051198">
    <property type="entry name" value="BchE-like"/>
</dbReference>
<keyword evidence="5" id="KW-0411">Iron-sulfur</keyword>
<accession>A0A2H0WP32</accession>
<keyword evidence="4" id="KW-0408">Iron</keyword>
<dbReference type="PROSITE" id="PS51918">
    <property type="entry name" value="RADICAL_SAM"/>
    <property type="match status" value="1"/>
</dbReference>
<dbReference type="Pfam" id="PF04055">
    <property type="entry name" value="Radical_SAM"/>
    <property type="match status" value="1"/>
</dbReference>
<dbReference type="SUPFAM" id="SSF102114">
    <property type="entry name" value="Radical SAM enzymes"/>
    <property type="match status" value="1"/>
</dbReference>
<dbReference type="SFLD" id="SFLDS00029">
    <property type="entry name" value="Radical_SAM"/>
    <property type="match status" value="1"/>
</dbReference>
<dbReference type="Proteomes" id="UP000230775">
    <property type="component" value="Unassembled WGS sequence"/>
</dbReference>
<keyword evidence="3" id="KW-0479">Metal-binding</keyword>
<dbReference type="PANTHER" id="PTHR43409">
    <property type="entry name" value="ANAEROBIC MAGNESIUM-PROTOPORPHYRIN IX MONOMETHYL ESTER CYCLASE-RELATED"/>
    <property type="match status" value="1"/>
</dbReference>
<comment type="caution">
    <text evidence="8">The sequence shown here is derived from an EMBL/GenBank/DDBJ whole genome shotgun (WGS) entry which is preliminary data.</text>
</comment>
<dbReference type="InterPro" id="IPR058240">
    <property type="entry name" value="rSAM_sf"/>
</dbReference>
<dbReference type="GO" id="GO:0046872">
    <property type="term" value="F:metal ion binding"/>
    <property type="evidence" value="ECO:0007669"/>
    <property type="project" value="UniProtKB-KW"/>
</dbReference>
<gene>
    <name evidence="8" type="ORF">COT64_02785</name>
</gene>
<proteinExistence type="predicted"/>
<dbReference type="SMART" id="SM00729">
    <property type="entry name" value="Elp3"/>
    <property type="match status" value="1"/>
</dbReference>
<name>A0A2H0WP32_9BACT</name>
<sequence>MKILLFQPNYDAHVIHPPLGLGYLASFLRLKGQEVLIFDGTLNNASAEDFLRVIVNFSPDLVGISVLTRAHHKAKELIGEIKKGFPELLVVIGGTQVTAAPEEVLADLGADLAVIGEGEITLTELIEKIGEEGFKKTKLEKIDGLAYFDLQGKIRINKARKLVENLDQIPFPAWDLMPPANYRIVPILEPIKSFPVAPIMTSRGCPYNCSFCASNVTWQRKLRFRSPENVIKEIKLLKGKYGVKEIHFSDDNFTMDIKRAEEICNLLIEEKISLPWQCPNGVRIDRLPLSLLKKMKKAGCYAVGLGIESGNQEILKKNQKNLNLEIVPEVLKNLKKVGIESYGFFILGLPGDTKQTINETIDYALKNPFDRVWFNLFTPYPGSPAFNTWLENRRFCEIDWNKHDCSTAVVGLKGISGKQLEKFQKVALGKFYLRPRNLFKLLVRLRPREILSLIMSRFFGKIGKPIFRLAHKFTRR</sequence>
<evidence type="ECO:0000256" key="2">
    <source>
        <dbReference type="ARBA" id="ARBA00022691"/>
    </source>
</evidence>
<dbReference type="GO" id="GO:0003824">
    <property type="term" value="F:catalytic activity"/>
    <property type="evidence" value="ECO:0007669"/>
    <property type="project" value="InterPro"/>
</dbReference>
<dbReference type="Pfam" id="PF02310">
    <property type="entry name" value="B12-binding"/>
    <property type="match status" value="1"/>
</dbReference>
<dbReference type="Gene3D" id="3.40.50.280">
    <property type="entry name" value="Cobalamin-binding domain"/>
    <property type="match status" value="1"/>
</dbReference>
<evidence type="ECO:0000313" key="8">
    <source>
        <dbReference type="EMBL" id="PIS14420.1"/>
    </source>
</evidence>
<dbReference type="SFLD" id="SFLDG01082">
    <property type="entry name" value="B12-binding_domain_containing"/>
    <property type="match status" value="1"/>
</dbReference>
<dbReference type="InterPro" id="IPR006638">
    <property type="entry name" value="Elp3/MiaA/NifB-like_rSAM"/>
</dbReference>
<dbReference type="InterPro" id="IPR023404">
    <property type="entry name" value="rSAM_horseshoe"/>
</dbReference>
<feature type="domain" description="B12-binding" evidence="6">
    <location>
        <begin position="1"/>
        <end position="136"/>
    </location>
</feature>
<dbReference type="SUPFAM" id="SSF52242">
    <property type="entry name" value="Cobalamin (vitamin B12)-binding domain"/>
    <property type="match status" value="1"/>
</dbReference>
<dbReference type="PROSITE" id="PS51332">
    <property type="entry name" value="B12_BINDING"/>
    <property type="match status" value="1"/>
</dbReference>
<dbReference type="PANTHER" id="PTHR43409:SF16">
    <property type="entry name" value="SLR0320 PROTEIN"/>
    <property type="match status" value="1"/>
</dbReference>
<evidence type="ECO:0000256" key="1">
    <source>
        <dbReference type="ARBA" id="ARBA00001966"/>
    </source>
</evidence>
<evidence type="ECO:0000256" key="4">
    <source>
        <dbReference type="ARBA" id="ARBA00023004"/>
    </source>
</evidence>
<dbReference type="CDD" id="cd01335">
    <property type="entry name" value="Radical_SAM"/>
    <property type="match status" value="1"/>
</dbReference>
<dbReference type="GO" id="GO:0031419">
    <property type="term" value="F:cobalamin binding"/>
    <property type="evidence" value="ECO:0007669"/>
    <property type="project" value="InterPro"/>
</dbReference>
<dbReference type="GO" id="GO:0051539">
    <property type="term" value="F:4 iron, 4 sulfur cluster binding"/>
    <property type="evidence" value="ECO:0007669"/>
    <property type="project" value="UniProtKB-KW"/>
</dbReference>
<dbReference type="InterPro" id="IPR034466">
    <property type="entry name" value="Methyltransferase_Class_B"/>
</dbReference>
<dbReference type="GO" id="GO:0005829">
    <property type="term" value="C:cytosol"/>
    <property type="evidence" value="ECO:0007669"/>
    <property type="project" value="TreeGrafter"/>
</dbReference>
<evidence type="ECO:0000259" key="6">
    <source>
        <dbReference type="PROSITE" id="PS51332"/>
    </source>
</evidence>
<dbReference type="CDD" id="cd02068">
    <property type="entry name" value="radical_SAM_B12_BD"/>
    <property type="match status" value="1"/>
</dbReference>
<feature type="domain" description="Radical SAM core" evidence="7">
    <location>
        <begin position="191"/>
        <end position="416"/>
    </location>
</feature>
<comment type="cofactor">
    <cofactor evidence="1">
        <name>[4Fe-4S] cluster</name>
        <dbReference type="ChEBI" id="CHEBI:49883"/>
    </cofactor>
</comment>
<protein>
    <submittedName>
        <fullName evidence="8">Uncharacterized protein</fullName>
    </submittedName>
</protein>
<dbReference type="EMBL" id="PEZI01000057">
    <property type="protein sequence ID" value="PIS14420.1"/>
    <property type="molecule type" value="Genomic_DNA"/>
</dbReference>
<dbReference type="AlphaFoldDB" id="A0A2H0WP32"/>
<organism evidence="8 9">
    <name type="scientific">Candidatus Shapirobacteria bacterium CG09_land_8_20_14_0_10_39_12</name>
    <dbReference type="NCBI Taxonomy" id="1974885"/>
    <lineage>
        <taxon>Bacteria</taxon>
        <taxon>Candidatus Shapironibacteriota</taxon>
    </lineage>
</organism>
<dbReference type="Gene3D" id="3.80.30.20">
    <property type="entry name" value="tm_1862 like domain"/>
    <property type="match status" value="1"/>
</dbReference>
<evidence type="ECO:0000256" key="3">
    <source>
        <dbReference type="ARBA" id="ARBA00022723"/>
    </source>
</evidence>
<evidence type="ECO:0000259" key="7">
    <source>
        <dbReference type="PROSITE" id="PS51918"/>
    </source>
</evidence>
<keyword evidence="2" id="KW-0949">S-adenosyl-L-methionine</keyword>
<dbReference type="SFLD" id="SFLDG01123">
    <property type="entry name" value="methyltransferase_(Class_B)"/>
    <property type="match status" value="1"/>
</dbReference>